<gene>
    <name evidence="2" type="ordered locus">HCD_00665</name>
</gene>
<dbReference type="EMBL" id="CP003481">
    <property type="protein sequence ID" value="AFI05165.1"/>
    <property type="molecule type" value="Genomic_DNA"/>
</dbReference>
<dbReference type="STRING" id="1163745.HCD_00665"/>
<protein>
    <submittedName>
        <fullName evidence="2">Uncharacterized protein</fullName>
    </submittedName>
</protein>
<proteinExistence type="predicted"/>
<dbReference type="HOGENOM" id="CLU_1935130_0_0_7"/>
<dbReference type="RefSeq" id="WP_014658694.1">
    <property type="nucleotide sequence ID" value="NC_017735.1"/>
</dbReference>
<name>I0EQE6_HELCM</name>
<organism evidence="2 3">
    <name type="scientific">Helicobacter cetorum (strain ATCC BAA-540 / CCUG 52418 / MIT 99-5656)</name>
    <dbReference type="NCBI Taxonomy" id="1163745"/>
    <lineage>
        <taxon>Bacteria</taxon>
        <taxon>Pseudomonadati</taxon>
        <taxon>Campylobacterota</taxon>
        <taxon>Epsilonproteobacteria</taxon>
        <taxon>Campylobacterales</taxon>
        <taxon>Helicobacteraceae</taxon>
        <taxon>Helicobacter</taxon>
    </lineage>
</organism>
<dbReference type="KEGG" id="hcm:HCD_00665"/>
<keyword evidence="1" id="KW-0472">Membrane</keyword>
<accession>I0EQE6</accession>
<keyword evidence="3" id="KW-1185">Reference proteome</keyword>
<dbReference type="AlphaFoldDB" id="I0EQE6"/>
<feature type="transmembrane region" description="Helical" evidence="1">
    <location>
        <begin position="93"/>
        <end position="114"/>
    </location>
</feature>
<reference evidence="2 3" key="1">
    <citation type="journal article" date="2013" name="PLoS ONE">
        <title>Sequence Divergence and Conservation in Genomes ofHelicobacter cetorum Strains from a Dolphin and a Whale.</title>
        <authorList>
            <person name="Kersulyte D."/>
            <person name="Rossi M."/>
            <person name="Berg D.E."/>
        </authorList>
    </citation>
    <scope>NUCLEOTIDE SEQUENCE [LARGE SCALE GENOMIC DNA]</scope>
    <source>
        <strain evidence="2 3">MIT 99-5656</strain>
    </source>
</reference>
<evidence type="ECO:0000313" key="3">
    <source>
        <dbReference type="Proteomes" id="UP000005013"/>
    </source>
</evidence>
<feature type="transmembrane region" description="Helical" evidence="1">
    <location>
        <begin position="63"/>
        <end position="87"/>
    </location>
</feature>
<sequence>MNSMFKNAQNQNIAKQDEYNAFGETSRYDDIDNKKRLQELEKINQEMKWNEEINKQRKYWTKFIFGVIFTYIIVIILIFCAIGFGWLKYNDSSVVNIFLGTTSVHVIGLAYIVAKWLFPHLKDSKPYDAQ</sequence>
<keyword evidence="1" id="KW-0812">Transmembrane</keyword>
<evidence type="ECO:0000256" key="1">
    <source>
        <dbReference type="SAM" id="Phobius"/>
    </source>
</evidence>
<dbReference type="Proteomes" id="UP000005013">
    <property type="component" value="Chromosome"/>
</dbReference>
<keyword evidence="1" id="KW-1133">Transmembrane helix</keyword>
<evidence type="ECO:0000313" key="2">
    <source>
        <dbReference type="EMBL" id="AFI05165.1"/>
    </source>
</evidence>